<organism evidence="1 2">
    <name type="scientific">Allacma fusca</name>
    <dbReference type="NCBI Taxonomy" id="39272"/>
    <lineage>
        <taxon>Eukaryota</taxon>
        <taxon>Metazoa</taxon>
        <taxon>Ecdysozoa</taxon>
        <taxon>Arthropoda</taxon>
        <taxon>Hexapoda</taxon>
        <taxon>Collembola</taxon>
        <taxon>Symphypleona</taxon>
        <taxon>Sminthuridae</taxon>
        <taxon>Allacma</taxon>
    </lineage>
</organism>
<evidence type="ECO:0000313" key="1">
    <source>
        <dbReference type="EMBL" id="CAG7827917.1"/>
    </source>
</evidence>
<proteinExistence type="predicted"/>
<dbReference type="AlphaFoldDB" id="A0A8J2L9S5"/>
<dbReference type="Proteomes" id="UP000708208">
    <property type="component" value="Unassembled WGS sequence"/>
</dbReference>
<comment type="caution">
    <text evidence="1">The sequence shown here is derived from an EMBL/GenBank/DDBJ whole genome shotgun (WGS) entry which is preliminary data.</text>
</comment>
<name>A0A8J2L9S5_9HEXA</name>
<accession>A0A8J2L9S5</accession>
<evidence type="ECO:0000313" key="2">
    <source>
        <dbReference type="Proteomes" id="UP000708208"/>
    </source>
</evidence>
<reference evidence="1" key="1">
    <citation type="submission" date="2021-06" db="EMBL/GenBank/DDBJ databases">
        <authorList>
            <person name="Hodson N. C."/>
            <person name="Mongue J. A."/>
            <person name="Jaron S. K."/>
        </authorList>
    </citation>
    <scope>NUCLEOTIDE SEQUENCE</scope>
</reference>
<protein>
    <submittedName>
        <fullName evidence="1">Uncharacterized protein</fullName>
    </submittedName>
</protein>
<keyword evidence="2" id="KW-1185">Reference proteome</keyword>
<dbReference type="EMBL" id="CAJVCH010545363">
    <property type="protein sequence ID" value="CAG7827917.1"/>
    <property type="molecule type" value="Genomic_DNA"/>
</dbReference>
<feature type="non-terminal residue" evidence="1">
    <location>
        <position position="1"/>
    </location>
</feature>
<sequence>DLQTLSLRLQQFPPKQLDRALDVMSSRSDLCWTPPSWVNGFPNIKPTSVVQTLFLMEINSSDQNRRFYDLDALEVRQLHKGRVWNQPLATGSEAMTREIIPVGKKRKCPFPGDMTIGRRKYNCPHFSLATTPSSGPLLGLLDEKIYFRWKGKDSCEVAFAEMDYEDFRSPFKIQFCARTENLGKFGNDSDVYHPPVNSYDTVMTKNRDCHPSLLLLEKSGRTFQALSLDTGAVENRLGFGEDFECRTVSCHDNGNIILECKKTGTRNKDVLQQFLILKHLPLRVEARVQIIRKISKNACNVPTRFEVSGAFLVGFCGSSRINLYDLEETLLLSRLKLSEDLTIVDLYPVTHRIEKLPQPLLSIRCCDSYLDFYPLMLPGFYIVRLANFDYEVREVNKISSSDGVVQGCEQLNFEDDPRVHFLPSAPPRVISVGRNKLKVFEICQARLYSTEIPVEDRTLMCKWFLKLIFDLNFGPKAENDQVVTGSRKSARGIPRKYHDFCANNTIVYDHNEFLQQIAIVKFETKRISCYVYDIANFQLQYEMTAKHFAPDTSDVYDNLTLHFSNKYIAVVRKGTKDSCLYVFNLLKGHC</sequence>
<gene>
    <name evidence="1" type="ORF">AFUS01_LOCUS37872</name>
</gene>